<evidence type="ECO:0000313" key="2">
    <source>
        <dbReference type="Proteomes" id="UP000269374"/>
    </source>
</evidence>
<proteinExistence type="predicted"/>
<dbReference type="Proteomes" id="UP000269374">
    <property type="component" value="Chromosome"/>
</dbReference>
<protein>
    <submittedName>
        <fullName evidence="1">Uncharacterized protein</fullName>
    </submittedName>
</protein>
<dbReference type="RefSeq" id="WP_120771187.1">
    <property type="nucleotide sequence ID" value="NZ_CP032627.1"/>
</dbReference>
<dbReference type="KEGG" id="lact:D7I46_01085"/>
<sequence>MGYTNYFTTTKKDFNSEFIALARKIVELSDVSTKGWDGTKKAEFNLKTISLNGDASNQEDFETFELSRFAYDFRTDDYYLPSELKFAFTKTERLPYSFNGKVTDSEFIAGANLFNNALDYFNIEKLSIEECENFVKQ</sequence>
<organism evidence="1 2">
    <name type="scientific">Lactococcus allomyrinae</name>
    <dbReference type="NCBI Taxonomy" id="2419773"/>
    <lineage>
        <taxon>Bacteria</taxon>
        <taxon>Bacillati</taxon>
        <taxon>Bacillota</taxon>
        <taxon>Bacilli</taxon>
        <taxon>Lactobacillales</taxon>
        <taxon>Streptococcaceae</taxon>
        <taxon>Lactococcus</taxon>
    </lineage>
</organism>
<evidence type="ECO:0000313" key="1">
    <source>
        <dbReference type="EMBL" id="AYF99798.1"/>
    </source>
</evidence>
<accession>A0A387BDQ7</accession>
<dbReference type="AlphaFoldDB" id="A0A387BDQ7"/>
<name>A0A387BDQ7_9LACT</name>
<dbReference type="EMBL" id="CP032627">
    <property type="protein sequence ID" value="AYF99798.1"/>
    <property type="molecule type" value="Genomic_DNA"/>
</dbReference>
<keyword evidence="2" id="KW-1185">Reference proteome</keyword>
<gene>
    <name evidence="1" type="ORF">D7I46_01085</name>
</gene>
<reference evidence="1 2" key="1">
    <citation type="submission" date="2018-09" db="EMBL/GenBank/DDBJ databases">
        <title>Genome sequencing of strain 1JSPR-7.</title>
        <authorList>
            <person name="Heo J."/>
            <person name="Kim S.-J."/>
            <person name="Kwon S.-W."/>
        </authorList>
    </citation>
    <scope>NUCLEOTIDE SEQUENCE [LARGE SCALE GENOMIC DNA]</scope>
    <source>
        <strain evidence="1 2">1JSPR-7</strain>
    </source>
</reference>